<organism evidence="2 3">
    <name type="scientific">Dyella mobilis</name>
    <dbReference type="NCBI Taxonomy" id="1849582"/>
    <lineage>
        <taxon>Bacteria</taxon>
        <taxon>Pseudomonadati</taxon>
        <taxon>Pseudomonadota</taxon>
        <taxon>Gammaproteobacteria</taxon>
        <taxon>Lysobacterales</taxon>
        <taxon>Rhodanobacteraceae</taxon>
        <taxon>Dyella</taxon>
    </lineage>
</organism>
<gene>
    <name evidence="2" type="ORF">ISS99_03105</name>
</gene>
<dbReference type="EMBL" id="JADIKF010000034">
    <property type="protein sequence ID" value="MBM7128500.1"/>
    <property type="molecule type" value="Genomic_DNA"/>
</dbReference>
<reference evidence="2" key="1">
    <citation type="submission" date="2020-10" db="EMBL/GenBank/DDBJ databases">
        <title>Phylogeny of dyella-like bacteria.</title>
        <authorList>
            <person name="Fu J."/>
        </authorList>
    </citation>
    <scope>NUCLEOTIDE SEQUENCE</scope>
    <source>
        <strain evidence="2">DHON07</strain>
    </source>
</reference>
<dbReference type="InterPro" id="IPR027373">
    <property type="entry name" value="RHH_dom"/>
</dbReference>
<dbReference type="Proteomes" id="UP001430193">
    <property type="component" value="Unassembled WGS sequence"/>
</dbReference>
<name>A0ABS2KCG0_9GAMM</name>
<dbReference type="Gene3D" id="1.10.3990.20">
    <property type="entry name" value="protein bp1543"/>
    <property type="match status" value="1"/>
</dbReference>
<feature type="domain" description="Ribbon-helix-helix" evidence="1">
    <location>
        <begin position="35"/>
        <end position="99"/>
    </location>
</feature>
<comment type="caution">
    <text evidence="2">The sequence shown here is derived from an EMBL/GenBank/DDBJ whole genome shotgun (WGS) entry which is preliminary data.</text>
</comment>
<evidence type="ECO:0000259" key="1">
    <source>
        <dbReference type="Pfam" id="PF13467"/>
    </source>
</evidence>
<proteinExistence type="predicted"/>
<sequence length="111" mass="12527">MDAMDLVKNEVLGLGVGENFTTLDDFDMALARPYARSMRLNGKPTCLRLEHIYWQLLRYVALHTGRSESVLLADLDREVQMRFGQVKNFSSLVRVVSVAQVIKACPGLLSR</sequence>
<protein>
    <submittedName>
        <fullName evidence="2">Ribbon-helix-helix domain-containing protein</fullName>
    </submittedName>
</protein>
<dbReference type="InterPro" id="IPR038268">
    <property type="entry name" value="RHH_sf"/>
</dbReference>
<evidence type="ECO:0000313" key="2">
    <source>
        <dbReference type="EMBL" id="MBM7128500.1"/>
    </source>
</evidence>
<accession>A0ABS2KCG0</accession>
<keyword evidence="3" id="KW-1185">Reference proteome</keyword>
<evidence type="ECO:0000313" key="3">
    <source>
        <dbReference type="Proteomes" id="UP001430193"/>
    </source>
</evidence>
<dbReference type="Pfam" id="PF13467">
    <property type="entry name" value="RHH_4"/>
    <property type="match status" value="1"/>
</dbReference>